<evidence type="ECO:0000313" key="2">
    <source>
        <dbReference type="Proteomes" id="UP001300383"/>
    </source>
</evidence>
<evidence type="ECO:0000313" key="1">
    <source>
        <dbReference type="EMBL" id="MDI9241691.1"/>
    </source>
</evidence>
<dbReference type="Proteomes" id="UP001300383">
    <property type="component" value="Unassembled WGS sequence"/>
</dbReference>
<dbReference type="AlphaFoldDB" id="A0AAP4EYD0"/>
<proteinExistence type="predicted"/>
<organism evidence="1 2">
    <name type="scientific">Fusibacillus kribbianus</name>
    <dbReference type="NCBI Taxonomy" id="3044208"/>
    <lineage>
        <taxon>Bacteria</taxon>
        <taxon>Bacillati</taxon>
        <taxon>Bacillota</taxon>
        <taxon>Clostridia</taxon>
        <taxon>Lachnospirales</taxon>
        <taxon>Lachnospiraceae</taxon>
        <taxon>Fusibacillus</taxon>
    </lineage>
</organism>
<name>A0AAP4EYD0_9FIRM</name>
<dbReference type="RefSeq" id="WP_283230201.1">
    <property type="nucleotide sequence ID" value="NZ_JASGBQ010000004.1"/>
</dbReference>
<sequence>MKNNIRWYRSLYLGEKAGMQKNIWKKLQGGLHSRLHLLVLPSNKANLLDILPQSVLMQEHYKRLPLYVVGAAWTKEEAMELAGKIITEVYGATGKTDVAAYLGDDFLPEPEPASEKLYREW</sequence>
<protein>
    <submittedName>
        <fullName evidence="1">Uncharacterized protein</fullName>
    </submittedName>
</protein>
<gene>
    <name evidence="1" type="ORF">QJ036_04250</name>
</gene>
<accession>A0AAP4EYD0</accession>
<dbReference type="EMBL" id="JASGBQ010000004">
    <property type="protein sequence ID" value="MDI9241691.1"/>
    <property type="molecule type" value="Genomic_DNA"/>
</dbReference>
<comment type="caution">
    <text evidence="1">The sequence shown here is derived from an EMBL/GenBank/DDBJ whole genome shotgun (WGS) entry which is preliminary data.</text>
</comment>
<reference evidence="1 2" key="1">
    <citation type="submission" date="2023-05" db="EMBL/GenBank/DDBJ databases">
        <title>[ruminococcus] sp. nov., isolated from a pig farm feces dump.</title>
        <authorList>
            <person name="Chang Y.-H."/>
        </authorList>
    </citation>
    <scope>NUCLEOTIDE SEQUENCE [LARGE SCALE GENOMIC DNA]</scope>
    <source>
        <strain evidence="1 2">YH-rum2234</strain>
    </source>
</reference>
<keyword evidence="2" id="KW-1185">Reference proteome</keyword>